<comment type="caution">
    <text evidence="1">The sequence shown here is derived from an EMBL/GenBank/DDBJ whole genome shotgun (WGS) entry which is preliminary data.</text>
</comment>
<sequence>MDWLLCLKEGGLLDRAHAPTPATPPWLADIPGRVAGDLHGRRDRLRPGDRLTDEMSVLYAGNACDLAAESATFGPMGIPENRRSTGANWIWQFKSRGQKVSGPSLPPRFQVMPRQHIYC</sequence>
<dbReference type="Proteomes" id="UP001500305">
    <property type="component" value="Unassembled WGS sequence"/>
</dbReference>
<proteinExistence type="predicted"/>
<name>A0ABP5RT04_9ACTN</name>
<dbReference type="EMBL" id="BAAATR010000038">
    <property type="protein sequence ID" value="GAA2269472.1"/>
    <property type="molecule type" value="Genomic_DNA"/>
</dbReference>
<keyword evidence="2" id="KW-1185">Reference proteome</keyword>
<evidence type="ECO:0000313" key="1">
    <source>
        <dbReference type="EMBL" id="GAA2269472.1"/>
    </source>
</evidence>
<evidence type="ECO:0000313" key="2">
    <source>
        <dbReference type="Proteomes" id="UP001500305"/>
    </source>
</evidence>
<protein>
    <submittedName>
        <fullName evidence="1">Uncharacterized protein</fullName>
    </submittedName>
</protein>
<accession>A0ABP5RT04</accession>
<organism evidence="1 2">
    <name type="scientific">Kitasatospora cystarginea</name>
    <dbReference type="NCBI Taxonomy" id="58350"/>
    <lineage>
        <taxon>Bacteria</taxon>
        <taxon>Bacillati</taxon>
        <taxon>Actinomycetota</taxon>
        <taxon>Actinomycetes</taxon>
        <taxon>Kitasatosporales</taxon>
        <taxon>Streptomycetaceae</taxon>
        <taxon>Kitasatospora</taxon>
    </lineage>
</organism>
<reference evidence="2" key="1">
    <citation type="journal article" date="2019" name="Int. J. Syst. Evol. Microbiol.">
        <title>The Global Catalogue of Microorganisms (GCM) 10K type strain sequencing project: providing services to taxonomists for standard genome sequencing and annotation.</title>
        <authorList>
            <consortium name="The Broad Institute Genomics Platform"/>
            <consortium name="The Broad Institute Genome Sequencing Center for Infectious Disease"/>
            <person name="Wu L."/>
            <person name="Ma J."/>
        </authorList>
    </citation>
    <scope>NUCLEOTIDE SEQUENCE [LARGE SCALE GENOMIC DNA]</scope>
    <source>
        <strain evidence="2">JCM 7356</strain>
    </source>
</reference>
<gene>
    <name evidence="1" type="ORF">GCM10010430_63810</name>
</gene>